<keyword evidence="1" id="KW-0812">Transmembrane</keyword>
<accession>A0ABY4MVY6</accession>
<proteinExistence type="predicted"/>
<keyword evidence="1" id="KW-1133">Transmembrane helix</keyword>
<sequence length="96" mass="10993">MALIGTILLIALQLYNFVMWARLILDWVVVLVPSFRPRGFVLLLAEFVYTLTDPPLKFVRRWIKPVRVGPVALDLAWIVVIIALSVLSIVVRSIFF</sequence>
<dbReference type="EMBL" id="CP097160">
    <property type="protein sequence ID" value="UQN13885.1"/>
    <property type="molecule type" value="Genomic_DNA"/>
</dbReference>
<dbReference type="Pfam" id="PF02325">
    <property type="entry name" value="CCB3_YggT"/>
    <property type="match status" value="1"/>
</dbReference>
<evidence type="ECO:0000313" key="2">
    <source>
        <dbReference type="EMBL" id="UQN13885.1"/>
    </source>
</evidence>
<dbReference type="RefSeq" id="WP_125105760.1">
    <property type="nucleotide sequence ID" value="NZ_JACXJG010000005.1"/>
</dbReference>
<protein>
    <submittedName>
        <fullName evidence="2">YggT family protein</fullName>
    </submittedName>
</protein>
<keyword evidence="1" id="KW-0472">Membrane</keyword>
<feature type="transmembrane region" description="Helical" evidence="1">
    <location>
        <begin position="71"/>
        <end position="95"/>
    </location>
</feature>
<name>A0ABY4MVY6_9MICO</name>
<gene>
    <name evidence="2" type="ORF">M3M28_07345</name>
</gene>
<evidence type="ECO:0000256" key="1">
    <source>
        <dbReference type="SAM" id="Phobius"/>
    </source>
</evidence>
<reference evidence="2" key="1">
    <citation type="submission" date="2022-05" db="EMBL/GenBank/DDBJ databases">
        <title>Complete genome sequence of toluene-degrading Gulosibacter sediminis strain ACHW.36C.</title>
        <authorList>
            <person name="Wai A.C."/>
            <person name="Lai G.K."/>
            <person name="Griffin S.D."/>
            <person name="Leung F.C."/>
        </authorList>
    </citation>
    <scope>NUCLEOTIDE SEQUENCE [LARGE SCALE GENOMIC DNA]</scope>
    <source>
        <strain evidence="2">ACHW.36C</strain>
    </source>
</reference>
<dbReference type="InterPro" id="IPR003425">
    <property type="entry name" value="CCB3/YggT"/>
</dbReference>
<organism evidence="2">
    <name type="scientific">Gulosibacter sediminis</name>
    <dbReference type="NCBI Taxonomy" id="1729695"/>
    <lineage>
        <taxon>Bacteria</taxon>
        <taxon>Bacillati</taxon>
        <taxon>Actinomycetota</taxon>
        <taxon>Actinomycetes</taxon>
        <taxon>Micrococcales</taxon>
        <taxon>Microbacteriaceae</taxon>
        <taxon>Gulosibacter</taxon>
    </lineage>
</organism>